<evidence type="ECO:0000256" key="6">
    <source>
        <dbReference type="ARBA" id="ARBA00023163"/>
    </source>
</evidence>
<feature type="domain" description="OmpR/PhoB-type" evidence="11">
    <location>
        <begin position="125"/>
        <end position="221"/>
    </location>
</feature>
<dbReference type="InterPro" id="IPR036388">
    <property type="entry name" value="WH-like_DNA-bd_sf"/>
</dbReference>
<dbReference type="GO" id="GO:0000156">
    <property type="term" value="F:phosphorelay response regulator activity"/>
    <property type="evidence" value="ECO:0007669"/>
    <property type="project" value="TreeGrafter"/>
</dbReference>
<feature type="DNA-binding region" description="OmpR/PhoB-type" evidence="9">
    <location>
        <begin position="125"/>
        <end position="221"/>
    </location>
</feature>
<evidence type="ECO:0000259" key="10">
    <source>
        <dbReference type="PROSITE" id="PS50110"/>
    </source>
</evidence>
<dbReference type="GO" id="GO:0032993">
    <property type="term" value="C:protein-DNA complex"/>
    <property type="evidence" value="ECO:0007669"/>
    <property type="project" value="TreeGrafter"/>
</dbReference>
<evidence type="ECO:0000256" key="9">
    <source>
        <dbReference type="PROSITE-ProRule" id="PRU01091"/>
    </source>
</evidence>
<keyword evidence="13" id="KW-1185">Reference proteome</keyword>
<evidence type="ECO:0000313" key="13">
    <source>
        <dbReference type="Proteomes" id="UP000184442"/>
    </source>
</evidence>
<proteinExistence type="predicted"/>
<evidence type="ECO:0000256" key="5">
    <source>
        <dbReference type="ARBA" id="ARBA00023125"/>
    </source>
</evidence>
<comment type="function">
    <text evidence="7">May play the central regulatory role in sporulation. It may be an element of the effector pathway responsible for the activation of sporulation genes in response to nutritional stress. Spo0A may act in concert with spo0H (a sigma factor) to control the expression of some genes that are critical to the sporulation process.</text>
</comment>
<dbReference type="Gene3D" id="1.10.10.10">
    <property type="entry name" value="Winged helix-like DNA-binding domain superfamily/Winged helix DNA-binding domain"/>
    <property type="match status" value="1"/>
</dbReference>
<evidence type="ECO:0000256" key="1">
    <source>
        <dbReference type="ARBA" id="ARBA00018672"/>
    </source>
</evidence>
<reference evidence="12 13" key="1">
    <citation type="submission" date="2016-11" db="EMBL/GenBank/DDBJ databases">
        <authorList>
            <person name="Jaros S."/>
            <person name="Januszkiewicz K."/>
            <person name="Wedrychowicz H."/>
        </authorList>
    </citation>
    <scope>NUCLEOTIDE SEQUENCE [LARGE SCALE GENOMIC DNA]</scope>
    <source>
        <strain evidence="12 13">DSM 19022</strain>
    </source>
</reference>
<dbReference type="STRING" id="1122184.SAMN02745176_01743"/>
<dbReference type="GO" id="GO:0006355">
    <property type="term" value="P:regulation of DNA-templated transcription"/>
    <property type="evidence" value="ECO:0007669"/>
    <property type="project" value="InterPro"/>
</dbReference>
<dbReference type="PROSITE" id="PS51755">
    <property type="entry name" value="OMPR_PHOB"/>
    <property type="match status" value="1"/>
</dbReference>
<organism evidence="12 13">
    <name type="scientific">Lutispora thermophila DSM 19022</name>
    <dbReference type="NCBI Taxonomy" id="1122184"/>
    <lineage>
        <taxon>Bacteria</taxon>
        <taxon>Bacillati</taxon>
        <taxon>Bacillota</taxon>
        <taxon>Clostridia</taxon>
        <taxon>Lutisporales</taxon>
        <taxon>Lutisporaceae</taxon>
        <taxon>Lutispora</taxon>
    </lineage>
</organism>
<keyword evidence="5 9" id="KW-0238">DNA-binding</keyword>
<dbReference type="InterPro" id="IPR001867">
    <property type="entry name" value="OmpR/PhoB-type_DNA-bd"/>
</dbReference>
<evidence type="ECO:0000259" key="11">
    <source>
        <dbReference type="PROSITE" id="PS51755"/>
    </source>
</evidence>
<dbReference type="OrthoDB" id="9790442at2"/>
<dbReference type="PANTHER" id="PTHR48111:SF40">
    <property type="entry name" value="PHOSPHATE REGULON TRANSCRIPTIONAL REGULATORY PROTEIN PHOB"/>
    <property type="match status" value="1"/>
</dbReference>
<gene>
    <name evidence="12" type="ORF">SAMN02745176_01743</name>
</gene>
<evidence type="ECO:0000256" key="8">
    <source>
        <dbReference type="PROSITE-ProRule" id="PRU00169"/>
    </source>
</evidence>
<dbReference type="SUPFAM" id="SSF52172">
    <property type="entry name" value="CheY-like"/>
    <property type="match status" value="1"/>
</dbReference>
<feature type="domain" description="Response regulatory" evidence="10">
    <location>
        <begin position="2"/>
        <end position="114"/>
    </location>
</feature>
<keyword evidence="2 8" id="KW-0597">Phosphoprotein</keyword>
<dbReference type="PROSITE" id="PS50110">
    <property type="entry name" value="RESPONSE_REGULATORY"/>
    <property type="match status" value="1"/>
</dbReference>
<evidence type="ECO:0000256" key="4">
    <source>
        <dbReference type="ARBA" id="ARBA00023015"/>
    </source>
</evidence>
<name>A0A1M6EWI2_9FIRM</name>
<evidence type="ECO:0000256" key="2">
    <source>
        <dbReference type="ARBA" id="ARBA00022553"/>
    </source>
</evidence>
<dbReference type="Proteomes" id="UP000184442">
    <property type="component" value="Unassembled WGS sequence"/>
</dbReference>
<protein>
    <recommendedName>
        <fullName evidence="1">Stage 0 sporulation protein A homolog</fullName>
    </recommendedName>
</protein>
<feature type="modified residue" description="4-aspartylphosphate" evidence="8">
    <location>
        <position position="51"/>
    </location>
</feature>
<dbReference type="AlphaFoldDB" id="A0A1M6EWI2"/>
<dbReference type="FunFam" id="1.10.10.10:FF:000018">
    <property type="entry name" value="DNA-binding response regulator ResD"/>
    <property type="match status" value="1"/>
</dbReference>
<dbReference type="GO" id="GO:0000976">
    <property type="term" value="F:transcription cis-regulatory region binding"/>
    <property type="evidence" value="ECO:0007669"/>
    <property type="project" value="TreeGrafter"/>
</dbReference>
<dbReference type="Pfam" id="PF00072">
    <property type="entry name" value="Response_reg"/>
    <property type="match status" value="1"/>
</dbReference>
<dbReference type="InterPro" id="IPR016032">
    <property type="entry name" value="Sig_transdc_resp-reg_C-effctor"/>
</dbReference>
<accession>A0A1M6EWI2</accession>
<sequence length="225" mass="25774">MKILIVDDEPAIVDLIKLNLQLEGIDSISCNNGTDAIRLANSQNPDLILLDIMMPGMDGFQVCKELQGLNIPIILLTAKNSIKDKLYGLELGADDYITKPFDSRELIARVKTVLRRVNKYSVKDESLITAGPISVNIKERKVHIDEKEITLTPKEYDLLLFFIENQRVVFSRENILESVWGYEYIGDSRTVDMHIQRLRRKLGKYSVFIKTVFSIGYKFEVNYEA</sequence>
<evidence type="ECO:0000256" key="3">
    <source>
        <dbReference type="ARBA" id="ARBA00023012"/>
    </source>
</evidence>
<dbReference type="Gene3D" id="3.40.50.2300">
    <property type="match status" value="1"/>
</dbReference>
<dbReference type="SMART" id="SM00862">
    <property type="entry name" value="Trans_reg_C"/>
    <property type="match status" value="1"/>
</dbReference>
<keyword evidence="3" id="KW-0902">Two-component regulatory system</keyword>
<keyword evidence="6" id="KW-0804">Transcription</keyword>
<evidence type="ECO:0000256" key="7">
    <source>
        <dbReference type="ARBA" id="ARBA00024867"/>
    </source>
</evidence>
<dbReference type="Pfam" id="PF00486">
    <property type="entry name" value="Trans_reg_C"/>
    <property type="match status" value="1"/>
</dbReference>
<evidence type="ECO:0000313" key="12">
    <source>
        <dbReference type="EMBL" id="SHI89857.1"/>
    </source>
</evidence>
<dbReference type="CDD" id="cd00383">
    <property type="entry name" value="trans_reg_C"/>
    <property type="match status" value="1"/>
</dbReference>
<dbReference type="InterPro" id="IPR001789">
    <property type="entry name" value="Sig_transdc_resp-reg_receiver"/>
</dbReference>
<dbReference type="EMBL" id="FQZS01000010">
    <property type="protein sequence ID" value="SHI89857.1"/>
    <property type="molecule type" value="Genomic_DNA"/>
</dbReference>
<dbReference type="InterPro" id="IPR011006">
    <property type="entry name" value="CheY-like_superfamily"/>
</dbReference>
<dbReference type="InterPro" id="IPR039420">
    <property type="entry name" value="WalR-like"/>
</dbReference>
<dbReference type="FunFam" id="3.40.50.2300:FF:000001">
    <property type="entry name" value="DNA-binding response regulator PhoB"/>
    <property type="match status" value="1"/>
</dbReference>
<keyword evidence="4" id="KW-0805">Transcription regulation</keyword>
<dbReference type="SMART" id="SM00448">
    <property type="entry name" value="REC"/>
    <property type="match status" value="1"/>
</dbReference>
<dbReference type="SUPFAM" id="SSF46894">
    <property type="entry name" value="C-terminal effector domain of the bipartite response regulators"/>
    <property type="match status" value="1"/>
</dbReference>
<dbReference type="GO" id="GO:0005829">
    <property type="term" value="C:cytosol"/>
    <property type="evidence" value="ECO:0007669"/>
    <property type="project" value="TreeGrafter"/>
</dbReference>
<dbReference type="Gene3D" id="6.10.250.690">
    <property type="match status" value="1"/>
</dbReference>
<dbReference type="PANTHER" id="PTHR48111">
    <property type="entry name" value="REGULATOR OF RPOS"/>
    <property type="match status" value="1"/>
</dbReference>